<proteinExistence type="predicted"/>
<dbReference type="RefSeq" id="WP_227568096.1">
    <property type="nucleotide sequence ID" value="NZ_CP101988.1"/>
</dbReference>
<evidence type="ECO:0008006" key="3">
    <source>
        <dbReference type="Google" id="ProtNLM"/>
    </source>
</evidence>
<evidence type="ECO:0000313" key="1">
    <source>
        <dbReference type="EMBL" id="UUI75803.1"/>
    </source>
</evidence>
<keyword evidence="2" id="KW-1185">Reference proteome</keyword>
<evidence type="ECO:0000313" key="2">
    <source>
        <dbReference type="Proteomes" id="UP001316189"/>
    </source>
</evidence>
<dbReference type="EMBL" id="CP101988">
    <property type="protein sequence ID" value="UUI75803.1"/>
    <property type="molecule type" value="Genomic_DNA"/>
</dbReference>
<sequence length="82" mass="8650">MPDYLARITVQDVPDEAVRAGMADALGATGDDHPETLPPTGTTVAFEVPGEAPDLATALDAAHRHAAEVLDGFVWEVEVDPR</sequence>
<gene>
    <name evidence="1" type="ORF">NP064_02495</name>
</gene>
<name>A0ABY5L5C4_9CELL</name>
<protein>
    <recommendedName>
        <fullName evidence="3">YCII-related domain-containing protein</fullName>
    </recommendedName>
</protein>
<organism evidence="1 2">
    <name type="scientific">Cellulomonas chengniuliangii</name>
    <dbReference type="NCBI Taxonomy" id="2968084"/>
    <lineage>
        <taxon>Bacteria</taxon>
        <taxon>Bacillati</taxon>
        <taxon>Actinomycetota</taxon>
        <taxon>Actinomycetes</taxon>
        <taxon>Micrococcales</taxon>
        <taxon>Cellulomonadaceae</taxon>
        <taxon>Cellulomonas</taxon>
    </lineage>
</organism>
<reference evidence="1 2" key="1">
    <citation type="submission" date="2022-07" db="EMBL/GenBank/DDBJ databases">
        <title>Novel species in genus cellulomonas.</title>
        <authorList>
            <person name="Ye L."/>
        </authorList>
    </citation>
    <scope>NUCLEOTIDE SEQUENCE [LARGE SCALE GENOMIC DNA]</scope>
    <source>
        <strain evidence="2">zg-Y338</strain>
    </source>
</reference>
<accession>A0ABY5L5C4</accession>
<dbReference type="Proteomes" id="UP001316189">
    <property type="component" value="Chromosome"/>
</dbReference>